<keyword evidence="13" id="KW-1185">Reference proteome</keyword>
<comment type="cofactor">
    <cofactor evidence="1">
        <name>Ca(2+)</name>
        <dbReference type="ChEBI" id="CHEBI:29108"/>
    </cofactor>
</comment>
<dbReference type="GO" id="GO:0005576">
    <property type="term" value="C:extracellular region"/>
    <property type="evidence" value="ECO:0007669"/>
    <property type="project" value="UniProtKB-SubCell"/>
</dbReference>
<evidence type="ECO:0000256" key="7">
    <source>
        <dbReference type="ARBA" id="ARBA00023239"/>
    </source>
</evidence>
<keyword evidence="4" id="KW-0479">Metal-binding</keyword>
<evidence type="ECO:0000256" key="5">
    <source>
        <dbReference type="ARBA" id="ARBA00022729"/>
    </source>
</evidence>
<keyword evidence="6" id="KW-0106">Calcium</keyword>
<keyword evidence="7" id="KW-0456">Lyase</keyword>
<dbReference type="InterPro" id="IPR011050">
    <property type="entry name" value="Pectin_lyase_fold/virulence"/>
</dbReference>
<feature type="chain" id="PRO_5026196370" evidence="9">
    <location>
        <begin position="34"/>
        <end position="544"/>
    </location>
</feature>
<evidence type="ECO:0000256" key="6">
    <source>
        <dbReference type="ARBA" id="ARBA00022837"/>
    </source>
</evidence>
<evidence type="ECO:0000256" key="3">
    <source>
        <dbReference type="ARBA" id="ARBA00022525"/>
    </source>
</evidence>
<organism evidence="12 13">
    <name type="scientific">Maribellus comscasis</name>
    <dbReference type="NCBI Taxonomy" id="2681766"/>
    <lineage>
        <taxon>Bacteria</taxon>
        <taxon>Pseudomonadati</taxon>
        <taxon>Bacteroidota</taxon>
        <taxon>Bacteroidia</taxon>
        <taxon>Marinilabiliales</taxon>
        <taxon>Prolixibacteraceae</taxon>
        <taxon>Maribellus</taxon>
    </lineage>
</organism>
<evidence type="ECO:0000256" key="9">
    <source>
        <dbReference type="SAM" id="SignalP"/>
    </source>
</evidence>
<dbReference type="KEGG" id="mcos:GM418_27030"/>
<keyword evidence="5 9" id="KW-0732">Signal</keyword>
<dbReference type="InterPro" id="IPR012334">
    <property type="entry name" value="Pectin_lyas_fold"/>
</dbReference>
<reference evidence="12 13" key="1">
    <citation type="submission" date="2019-11" db="EMBL/GenBank/DDBJ databases">
        <authorList>
            <person name="Zheng R.K."/>
            <person name="Sun C.M."/>
        </authorList>
    </citation>
    <scope>NUCLEOTIDE SEQUENCE [LARGE SCALE GENOMIC DNA]</scope>
    <source>
        <strain evidence="12 13">WC007</strain>
    </source>
</reference>
<evidence type="ECO:0000256" key="1">
    <source>
        <dbReference type="ARBA" id="ARBA00001913"/>
    </source>
</evidence>
<sequence>MYRIKDYAKDIKSIRTIAFIISFLLSSSVLCHASDLTTSSSSKYYVAVEGDDNNPGTLDQPFASWQKGIDVAEPGDTIFIRGGTYYADPEINDRLGAHIDKKNGTKDSMICLFAYPGETPLLDASTLTNTTRQNLALYIDESDYWHIKGLQVRGVSQQGRTGWIAGILIQNGSNNVIEHCTAFENEGIGIQIREDSEDNLLLNCDAYLNYDPSSNINGGNADGFQVCYIPYRQGAPRENILRGCRSWKNSDDGYDLWGNEGRVIFDRCWAFRNGTHRGDGYGFKMGKTSEPREEGIYRRILTHCIGAENLTWNFNNSESDALVKIYNCTAYRSKNFSGFDLTQDGHIMSGEIKNSISYHNLASDKLGNEILDEYNDWNLPEVTVTDDDFVSLDVNLLNAERKADGSLPEINYLKPKAGSDLVDAGMDVGLEYYGTAPDLGAIESDFATGAIDLDLNKDKIKVFPNPSDSKRINVDLGNMESSQTAAIDIYDCNGKTVYQKKNIDASYGNQRFISLDLSGLDSGIYILRYRNEFISQSCKLVMTN</sequence>
<dbReference type="InterPro" id="IPR052052">
    <property type="entry name" value="Polysaccharide_Lyase_9"/>
</dbReference>
<dbReference type="InterPro" id="IPR026444">
    <property type="entry name" value="Secre_tail"/>
</dbReference>
<proteinExistence type="inferred from homology"/>
<feature type="signal peptide" evidence="9">
    <location>
        <begin position="1"/>
        <end position="33"/>
    </location>
</feature>
<evidence type="ECO:0000313" key="13">
    <source>
        <dbReference type="Proteomes" id="UP000428260"/>
    </source>
</evidence>
<accession>A0A6I6JVK5</accession>
<dbReference type="InterPro" id="IPR006626">
    <property type="entry name" value="PbH1"/>
</dbReference>
<evidence type="ECO:0000256" key="2">
    <source>
        <dbReference type="ARBA" id="ARBA00004613"/>
    </source>
</evidence>
<dbReference type="SMART" id="SM00710">
    <property type="entry name" value="PbH1"/>
    <property type="match status" value="5"/>
</dbReference>
<feature type="domain" description="Secretion system C-terminal sorting" evidence="10">
    <location>
        <begin position="462"/>
        <end position="540"/>
    </location>
</feature>
<evidence type="ECO:0000259" key="11">
    <source>
        <dbReference type="Pfam" id="PF22842"/>
    </source>
</evidence>
<dbReference type="GO" id="GO:0016837">
    <property type="term" value="F:carbon-oxygen lyase activity, acting on polysaccharides"/>
    <property type="evidence" value="ECO:0007669"/>
    <property type="project" value="TreeGrafter"/>
</dbReference>
<dbReference type="PANTHER" id="PTHR40088">
    <property type="entry name" value="PECTATE LYASE (EUROFUNG)"/>
    <property type="match status" value="1"/>
</dbReference>
<dbReference type="Proteomes" id="UP000428260">
    <property type="component" value="Chromosome"/>
</dbReference>
<dbReference type="NCBIfam" id="TIGR03804">
    <property type="entry name" value="para_beta_helix"/>
    <property type="match status" value="1"/>
</dbReference>
<evidence type="ECO:0000256" key="8">
    <source>
        <dbReference type="ARBA" id="ARBA00038263"/>
    </source>
</evidence>
<dbReference type="AlphaFoldDB" id="A0A6I6JVK5"/>
<comment type="subcellular location">
    <subcellularLocation>
        <location evidence="2">Secreted</location>
    </subcellularLocation>
</comment>
<dbReference type="Pfam" id="PF18962">
    <property type="entry name" value="Por_Secre_tail"/>
    <property type="match status" value="1"/>
</dbReference>
<dbReference type="SUPFAM" id="SSF51126">
    <property type="entry name" value="Pectin lyase-like"/>
    <property type="match status" value="1"/>
</dbReference>
<dbReference type="NCBIfam" id="TIGR04183">
    <property type="entry name" value="Por_Secre_tail"/>
    <property type="match status" value="1"/>
</dbReference>
<evidence type="ECO:0000256" key="4">
    <source>
        <dbReference type="ARBA" id="ARBA00022723"/>
    </source>
</evidence>
<dbReference type="Pfam" id="PF22842">
    <property type="entry name" value="Pel9A-like_beta_helix"/>
    <property type="match status" value="1"/>
</dbReference>
<dbReference type="Gene3D" id="2.160.20.10">
    <property type="entry name" value="Single-stranded right-handed beta-helix, Pectin lyase-like"/>
    <property type="match status" value="1"/>
</dbReference>
<evidence type="ECO:0000259" key="10">
    <source>
        <dbReference type="Pfam" id="PF18962"/>
    </source>
</evidence>
<dbReference type="InterPro" id="IPR022441">
    <property type="entry name" value="Para_beta_helix_rpt-2"/>
</dbReference>
<dbReference type="EMBL" id="CP046401">
    <property type="protein sequence ID" value="QGY47185.1"/>
    <property type="molecule type" value="Genomic_DNA"/>
</dbReference>
<comment type="similarity">
    <text evidence="8">Belongs to the polysaccharide lyase 9 family.</text>
</comment>
<dbReference type="GO" id="GO:0046872">
    <property type="term" value="F:metal ion binding"/>
    <property type="evidence" value="ECO:0007669"/>
    <property type="project" value="UniProtKB-KW"/>
</dbReference>
<protein>
    <submittedName>
        <fullName evidence="12">T9SS type A sorting domain-containing protein</fullName>
    </submittedName>
</protein>
<dbReference type="RefSeq" id="WP_158870806.1">
    <property type="nucleotide sequence ID" value="NZ_CP046401.1"/>
</dbReference>
<dbReference type="PANTHER" id="PTHR40088:SF1">
    <property type="entry name" value="PECTATE LYASE PEL9"/>
    <property type="match status" value="1"/>
</dbReference>
<dbReference type="InterPro" id="IPR053868">
    <property type="entry name" value="Pel9A-like_beta_helix"/>
</dbReference>
<keyword evidence="3" id="KW-0964">Secreted</keyword>
<gene>
    <name evidence="12" type="ORF">GM418_27030</name>
</gene>
<name>A0A6I6JVK5_9BACT</name>
<feature type="domain" description="Pel9A-like right handed beta-helix region" evidence="11">
    <location>
        <begin position="41"/>
        <end position="286"/>
    </location>
</feature>
<evidence type="ECO:0000313" key="12">
    <source>
        <dbReference type="EMBL" id="QGY47185.1"/>
    </source>
</evidence>